<dbReference type="Proteomes" id="UP000308652">
    <property type="component" value="Unassembled WGS sequence"/>
</dbReference>
<dbReference type="GO" id="GO:0008270">
    <property type="term" value="F:zinc ion binding"/>
    <property type="evidence" value="ECO:0007669"/>
    <property type="project" value="InterPro"/>
</dbReference>
<name>A0A5C3MTN4_9AGAR</name>
<dbReference type="CDD" id="cd00067">
    <property type="entry name" value="GAL4"/>
    <property type="match status" value="1"/>
</dbReference>
<dbReference type="GO" id="GO:0000981">
    <property type="term" value="F:DNA-binding transcription factor activity, RNA polymerase II-specific"/>
    <property type="evidence" value="ECO:0007669"/>
    <property type="project" value="InterPro"/>
</dbReference>
<dbReference type="Gene3D" id="4.10.240.10">
    <property type="entry name" value="Zn(2)-C6 fungal-type DNA-binding domain"/>
    <property type="match status" value="1"/>
</dbReference>
<dbReference type="InterPro" id="IPR050613">
    <property type="entry name" value="Sec_Metabolite_Reg"/>
</dbReference>
<dbReference type="PANTHER" id="PTHR31001">
    <property type="entry name" value="UNCHARACTERIZED TRANSCRIPTIONAL REGULATORY PROTEIN"/>
    <property type="match status" value="1"/>
</dbReference>
<keyword evidence="6" id="KW-1185">Reference proteome</keyword>
<dbReference type="PROSITE" id="PS50048">
    <property type="entry name" value="ZN2_CY6_FUNGAL_2"/>
    <property type="match status" value="1"/>
</dbReference>
<sequence length="408" mass="44827">MSSETAARKKRNNSETTPAPDGDHRKRRRNRTTQSCLNCHTSKRMCDRKRPACARCTQLGLTGLCVYEVDDPSQRSDTQDESSRLLKRVAELEGVIRELKNKPHPRWVQPGNSPSEEYDKWHTRAQFRGGSEEQSSSNAPSPPSSSSSEKGDSTSISGASPRSSSSIVKPGNTYPSSLHVHPDTSRRRPSYSSSSPQSTPSPALMTPTEEFSPSHVSILSPGEMSQEYDLASMFLSYPGLMGCEDNTYPTMSKGNQLDEPPFGKQLDNHCGCLHESSSYNVVLELSLRLRKAADILARSPSHQLSGGCLLNQRISELDTFATNALGNVATLSDELPGPVSPHERQRQMALNGHLVHSSQVYNSRPLPAATISPQSLHGLRSWDMMSGTTNSPVACDDSFMSWEPPRRT</sequence>
<evidence type="ECO:0000313" key="5">
    <source>
        <dbReference type="EMBL" id="TFK44751.1"/>
    </source>
</evidence>
<reference evidence="5 6" key="1">
    <citation type="journal article" date="2019" name="Nat. Ecol. Evol.">
        <title>Megaphylogeny resolves global patterns of mushroom evolution.</title>
        <authorList>
            <person name="Varga T."/>
            <person name="Krizsan K."/>
            <person name="Foldi C."/>
            <person name="Dima B."/>
            <person name="Sanchez-Garcia M."/>
            <person name="Sanchez-Ramirez S."/>
            <person name="Szollosi G.J."/>
            <person name="Szarkandi J.G."/>
            <person name="Papp V."/>
            <person name="Albert L."/>
            <person name="Andreopoulos W."/>
            <person name="Angelini C."/>
            <person name="Antonin V."/>
            <person name="Barry K.W."/>
            <person name="Bougher N.L."/>
            <person name="Buchanan P."/>
            <person name="Buyck B."/>
            <person name="Bense V."/>
            <person name="Catcheside P."/>
            <person name="Chovatia M."/>
            <person name="Cooper J."/>
            <person name="Damon W."/>
            <person name="Desjardin D."/>
            <person name="Finy P."/>
            <person name="Geml J."/>
            <person name="Haridas S."/>
            <person name="Hughes K."/>
            <person name="Justo A."/>
            <person name="Karasinski D."/>
            <person name="Kautmanova I."/>
            <person name="Kiss B."/>
            <person name="Kocsube S."/>
            <person name="Kotiranta H."/>
            <person name="LaButti K.M."/>
            <person name="Lechner B.E."/>
            <person name="Liimatainen K."/>
            <person name="Lipzen A."/>
            <person name="Lukacs Z."/>
            <person name="Mihaltcheva S."/>
            <person name="Morgado L.N."/>
            <person name="Niskanen T."/>
            <person name="Noordeloos M.E."/>
            <person name="Ohm R.A."/>
            <person name="Ortiz-Santana B."/>
            <person name="Ovrebo C."/>
            <person name="Racz N."/>
            <person name="Riley R."/>
            <person name="Savchenko A."/>
            <person name="Shiryaev A."/>
            <person name="Soop K."/>
            <person name="Spirin V."/>
            <person name="Szebenyi C."/>
            <person name="Tomsovsky M."/>
            <person name="Tulloss R.E."/>
            <person name="Uehling J."/>
            <person name="Grigoriev I.V."/>
            <person name="Vagvolgyi C."/>
            <person name="Papp T."/>
            <person name="Martin F.M."/>
            <person name="Miettinen O."/>
            <person name="Hibbett D.S."/>
            <person name="Nagy L.G."/>
        </authorList>
    </citation>
    <scope>NUCLEOTIDE SEQUENCE [LARGE SCALE GENOMIC DNA]</scope>
    <source>
        <strain evidence="5 6">CBS 166.37</strain>
    </source>
</reference>
<keyword evidence="2" id="KW-0539">Nucleus</keyword>
<evidence type="ECO:0000259" key="4">
    <source>
        <dbReference type="PROSITE" id="PS50048"/>
    </source>
</evidence>
<feature type="domain" description="Zn(2)-C6 fungal-type" evidence="4">
    <location>
        <begin position="35"/>
        <end position="67"/>
    </location>
</feature>
<dbReference type="InterPro" id="IPR001138">
    <property type="entry name" value="Zn2Cys6_DnaBD"/>
</dbReference>
<evidence type="ECO:0000256" key="2">
    <source>
        <dbReference type="ARBA" id="ARBA00023242"/>
    </source>
</evidence>
<comment type="subcellular location">
    <subcellularLocation>
        <location evidence="1">Nucleus</location>
    </subcellularLocation>
</comment>
<dbReference type="SMART" id="SM00066">
    <property type="entry name" value="GAL4"/>
    <property type="match status" value="1"/>
</dbReference>
<dbReference type="GO" id="GO:0005634">
    <property type="term" value="C:nucleus"/>
    <property type="evidence" value="ECO:0007669"/>
    <property type="project" value="UniProtKB-SubCell"/>
</dbReference>
<dbReference type="SUPFAM" id="SSF57701">
    <property type="entry name" value="Zn2/Cys6 DNA-binding domain"/>
    <property type="match status" value="1"/>
</dbReference>
<gene>
    <name evidence="5" type="ORF">BDQ12DRAFT_717903</name>
</gene>
<dbReference type="PANTHER" id="PTHR31001:SF81">
    <property type="entry name" value="ZN(II)2CYS6 TRANSCRIPTION FACTOR"/>
    <property type="match status" value="1"/>
</dbReference>
<dbReference type="EMBL" id="ML213590">
    <property type="protein sequence ID" value="TFK44751.1"/>
    <property type="molecule type" value="Genomic_DNA"/>
</dbReference>
<feature type="compositionally biased region" description="Low complexity" evidence="3">
    <location>
        <begin position="132"/>
        <end position="166"/>
    </location>
</feature>
<dbReference type="OrthoDB" id="2269373at2759"/>
<proteinExistence type="predicted"/>
<feature type="region of interest" description="Disordered" evidence="3">
    <location>
        <begin position="126"/>
        <end position="218"/>
    </location>
</feature>
<evidence type="ECO:0000256" key="3">
    <source>
        <dbReference type="SAM" id="MobiDB-lite"/>
    </source>
</evidence>
<dbReference type="AlphaFoldDB" id="A0A5C3MTN4"/>
<accession>A0A5C3MTN4</accession>
<organism evidence="5 6">
    <name type="scientific">Crucibulum laeve</name>
    <dbReference type="NCBI Taxonomy" id="68775"/>
    <lineage>
        <taxon>Eukaryota</taxon>
        <taxon>Fungi</taxon>
        <taxon>Dikarya</taxon>
        <taxon>Basidiomycota</taxon>
        <taxon>Agaricomycotina</taxon>
        <taxon>Agaricomycetes</taxon>
        <taxon>Agaricomycetidae</taxon>
        <taxon>Agaricales</taxon>
        <taxon>Agaricineae</taxon>
        <taxon>Nidulariaceae</taxon>
        <taxon>Crucibulum</taxon>
    </lineage>
</organism>
<feature type="compositionally biased region" description="Low complexity" evidence="3">
    <location>
        <begin position="190"/>
        <end position="202"/>
    </location>
</feature>
<dbReference type="STRING" id="68775.A0A5C3MTN4"/>
<feature type="region of interest" description="Disordered" evidence="3">
    <location>
        <begin position="1"/>
        <end position="34"/>
    </location>
</feature>
<dbReference type="Pfam" id="PF00172">
    <property type="entry name" value="Zn_clus"/>
    <property type="match status" value="1"/>
</dbReference>
<evidence type="ECO:0000256" key="1">
    <source>
        <dbReference type="ARBA" id="ARBA00004123"/>
    </source>
</evidence>
<dbReference type="PROSITE" id="PS00463">
    <property type="entry name" value="ZN2_CY6_FUNGAL_1"/>
    <property type="match status" value="1"/>
</dbReference>
<dbReference type="InterPro" id="IPR036864">
    <property type="entry name" value="Zn2-C6_fun-type_DNA-bd_sf"/>
</dbReference>
<evidence type="ECO:0000313" key="6">
    <source>
        <dbReference type="Proteomes" id="UP000308652"/>
    </source>
</evidence>
<protein>
    <recommendedName>
        <fullName evidence="4">Zn(2)-C6 fungal-type domain-containing protein</fullName>
    </recommendedName>
</protein>